<evidence type="ECO:0008006" key="4">
    <source>
        <dbReference type="Google" id="ProtNLM"/>
    </source>
</evidence>
<feature type="chain" id="PRO_5047335545" description="Porin family protein" evidence="1">
    <location>
        <begin position="39"/>
        <end position="115"/>
    </location>
</feature>
<keyword evidence="3" id="KW-1185">Reference proteome</keyword>
<dbReference type="Proteomes" id="UP001243009">
    <property type="component" value="Unassembled WGS sequence"/>
</dbReference>
<evidence type="ECO:0000256" key="1">
    <source>
        <dbReference type="SAM" id="SignalP"/>
    </source>
</evidence>
<keyword evidence="1" id="KW-0732">Signal</keyword>
<reference evidence="2 3" key="1">
    <citation type="submission" date="2023-08" db="EMBL/GenBank/DDBJ databases">
        <title>The draft genome sequence of Paracraurococcus sp. LOR1-02.</title>
        <authorList>
            <person name="Kingkaew E."/>
            <person name="Tanasupawat S."/>
        </authorList>
    </citation>
    <scope>NUCLEOTIDE SEQUENCE [LARGE SCALE GENOMIC DNA]</scope>
    <source>
        <strain evidence="2 3">LOR1-02</strain>
    </source>
</reference>
<proteinExistence type="predicted"/>
<feature type="signal peptide" evidence="1">
    <location>
        <begin position="1"/>
        <end position="38"/>
    </location>
</feature>
<name>A0ABT9EC79_9PROT</name>
<comment type="caution">
    <text evidence="2">The sequence shown here is derived from an EMBL/GenBank/DDBJ whole genome shotgun (WGS) entry which is preliminary data.</text>
</comment>
<evidence type="ECO:0000313" key="3">
    <source>
        <dbReference type="Proteomes" id="UP001243009"/>
    </source>
</evidence>
<accession>A0ABT9EC79</accession>
<organism evidence="2 3">
    <name type="scientific">Paracraurococcus lichenis</name>
    <dbReference type="NCBI Taxonomy" id="3064888"/>
    <lineage>
        <taxon>Bacteria</taxon>
        <taxon>Pseudomonadati</taxon>
        <taxon>Pseudomonadota</taxon>
        <taxon>Alphaproteobacteria</taxon>
        <taxon>Acetobacterales</taxon>
        <taxon>Roseomonadaceae</taxon>
        <taxon>Paracraurococcus</taxon>
    </lineage>
</organism>
<dbReference type="EMBL" id="JAUTWS010000124">
    <property type="protein sequence ID" value="MDO9713821.1"/>
    <property type="molecule type" value="Genomic_DNA"/>
</dbReference>
<gene>
    <name evidence="2" type="ORF">Q7A36_36260</name>
</gene>
<sequence length="115" mass="11506">MFIRPSSCSNPGGKALHQSLLAATATAAGVLAAGPAGAQTGWNAMPVTGLYIGAGVGPNWVQKADLKQSGSVTAALRQRGFPALGGKALFDTGVGTYANVGWGFGNGLRAEGEFN</sequence>
<evidence type="ECO:0000313" key="2">
    <source>
        <dbReference type="EMBL" id="MDO9713821.1"/>
    </source>
</evidence>
<protein>
    <recommendedName>
        <fullName evidence="4">Porin family protein</fullName>
    </recommendedName>
</protein>
<dbReference type="RefSeq" id="WP_305108670.1">
    <property type="nucleotide sequence ID" value="NZ_JAUTWS010000124.1"/>
</dbReference>